<comment type="caution">
    <text evidence="8">The sequence shown here is derived from an EMBL/GenBank/DDBJ whole genome shotgun (WGS) entry which is preliminary data.</text>
</comment>
<evidence type="ECO:0000256" key="5">
    <source>
        <dbReference type="ARBA" id="ARBA00023136"/>
    </source>
</evidence>
<proteinExistence type="predicted"/>
<gene>
    <name evidence="8" type="ORF">OSTQU699_LOCUS373</name>
</gene>
<accession>A0A8S1IUN2</accession>
<keyword evidence="5 6" id="KW-0472">Membrane</keyword>
<dbReference type="PANTHER" id="PTHR10984">
    <property type="entry name" value="ENDOPLASMIC RETICULUM-GOLGI INTERMEDIATE COMPARTMENT PROTEIN"/>
    <property type="match status" value="1"/>
</dbReference>
<reference evidence="8" key="1">
    <citation type="submission" date="2020-12" db="EMBL/GenBank/DDBJ databases">
        <authorList>
            <person name="Iha C."/>
        </authorList>
    </citation>
    <scope>NUCLEOTIDE SEQUENCE</scope>
</reference>
<evidence type="ECO:0000256" key="3">
    <source>
        <dbReference type="ARBA" id="ARBA00022729"/>
    </source>
</evidence>
<dbReference type="GO" id="GO:0030134">
    <property type="term" value="C:COPII-coated ER to Golgi transport vesicle"/>
    <property type="evidence" value="ECO:0007669"/>
    <property type="project" value="TreeGrafter"/>
</dbReference>
<dbReference type="InterPro" id="IPR012936">
    <property type="entry name" value="Erv_C"/>
</dbReference>
<dbReference type="SUPFAM" id="SSF52833">
    <property type="entry name" value="Thioredoxin-like"/>
    <property type="match status" value="1"/>
</dbReference>
<keyword evidence="2 6" id="KW-0812">Transmembrane</keyword>
<dbReference type="AlphaFoldDB" id="A0A8S1IUN2"/>
<evidence type="ECO:0000313" key="8">
    <source>
        <dbReference type="EMBL" id="CAD7695012.1"/>
    </source>
</evidence>
<dbReference type="Pfam" id="PF00085">
    <property type="entry name" value="Thioredoxin"/>
    <property type="match status" value="1"/>
</dbReference>
<dbReference type="FunFam" id="3.40.30.10:FF:000174">
    <property type="entry name" value="Protein disulfide-isomerase 5-4"/>
    <property type="match status" value="1"/>
</dbReference>
<protein>
    <recommendedName>
        <fullName evidence="7">Thioredoxin domain-containing protein</fullName>
    </recommendedName>
</protein>
<dbReference type="PANTHER" id="PTHR10984:SF37">
    <property type="entry name" value="PROTEIN DISULFIDE-ISOMERASE 5-3"/>
    <property type="match status" value="1"/>
</dbReference>
<dbReference type="InterPro" id="IPR013766">
    <property type="entry name" value="Thioredoxin_domain"/>
</dbReference>
<evidence type="ECO:0000256" key="4">
    <source>
        <dbReference type="ARBA" id="ARBA00022989"/>
    </source>
</evidence>
<dbReference type="Proteomes" id="UP000708148">
    <property type="component" value="Unassembled WGS sequence"/>
</dbReference>
<dbReference type="InterPro" id="IPR045888">
    <property type="entry name" value="Erv"/>
</dbReference>
<dbReference type="InterPro" id="IPR036249">
    <property type="entry name" value="Thioredoxin-like_sf"/>
</dbReference>
<sequence>MEFEEVDVSIPLTEDTFEWTVQRYPIVFVNFYAPWCPWCQRMEPSWEAATKEVHDRYPESDGRIRMAKVDCVAQNKLCAKHGITGFPSMRIYRKGHDEVYVHGAKDHESYTGHRTKEAFVKFVESLVPSAGNPNTRHANLKKVSKHSGCNLSGFVLVKKVPGTLHFLAKSSGHSFEHEQMNMTHRVHHFYFGARPSPYRYHFLQKLHPLGLQKDWADKLQDDNFFSINAMTTHEHYLQAVLTTIEAGSGSTFTDYDAYEYTVHSHAYISETIPSAKFSYQLSPIQIVVRERPRHWYRFLTSTCAIVGGVFTVAGIFDSVVYQGVQLAKKAELGKLS</sequence>
<dbReference type="InterPro" id="IPR017937">
    <property type="entry name" value="Thioredoxin_CS"/>
</dbReference>
<evidence type="ECO:0000256" key="6">
    <source>
        <dbReference type="SAM" id="Phobius"/>
    </source>
</evidence>
<evidence type="ECO:0000256" key="2">
    <source>
        <dbReference type="ARBA" id="ARBA00022692"/>
    </source>
</evidence>
<dbReference type="Gene3D" id="3.40.30.10">
    <property type="entry name" value="Glutaredoxin"/>
    <property type="match status" value="1"/>
</dbReference>
<comment type="subcellular location">
    <subcellularLocation>
        <location evidence="1">Membrane</location>
        <topology evidence="1">Single-pass membrane protein</topology>
    </subcellularLocation>
</comment>
<name>A0A8S1IUN2_9CHLO</name>
<organism evidence="8 9">
    <name type="scientific">Ostreobium quekettii</name>
    <dbReference type="NCBI Taxonomy" id="121088"/>
    <lineage>
        <taxon>Eukaryota</taxon>
        <taxon>Viridiplantae</taxon>
        <taxon>Chlorophyta</taxon>
        <taxon>core chlorophytes</taxon>
        <taxon>Ulvophyceae</taxon>
        <taxon>TCBD clade</taxon>
        <taxon>Bryopsidales</taxon>
        <taxon>Ostreobineae</taxon>
        <taxon>Ostreobiaceae</taxon>
        <taxon>Ostreobium</taxon>
    </lineage>
</organism>
<evidence type="ECO:0000313" key="9">
    <source>
        <dbReference type="Proteomes" id="UP000708148"/>
    </source>
</evidence>
<dbReference type="CDD" id="cd02961">
    <property type="entry name" value="PDI_a_family"/>
    <property type="match status" value="1"/>
</dbReference>
<feature type="domain" description="Thioredoxin" evidence="7">
    <location>
        <begin position="1"/>
        <end position="128"/>
    </location>
</feature>
<dbReference type="OrthoDB" id="72053at2759"/>
<dbReference type="GO" id="GO:0005783">
    <property type="term" value="C:endoplasmic reticulum"/>
    <property type="evidence" value="ECO:0007669"/>
    <property type="project" value="TreeGrafter"/>
</dbReference>
<dbReference type="GO" id="GO:0016020">
    <property type="term" value="C:membrane"/>
    <property type="evidence" value="ECO:0007669"/>
    <property type="project" value="UniProtKB-SubCell"/>
</dbReference>
<keyword evidence="4 6" id="KW-1133">Transmembrane helix</keyword>
<feature type="transmembrane region" description="Helical" evidence="6">
    <location>
        <begin position="295"/>
        <end position="316"/>
    </location>
</feature>
<evidence type="ECO:0000256" key="1">
    <source>
        <dbReference type="ARBA" id="ARBA00004167"/>
    </source>
</evidence>
<dbReference type="EMBL" id="CAJHUC010000291">
    <property type="protein sequence ID" value="CAD7695012.1"/>
    <property type="molecule type" value="Genomic_DNA"/>
</dbReference>
<dbReference type="PROSITE" id="PS51352">
    <property type="entry name" value="THIOREDOXIN_2"/>
    <property type="match status" value="1"/>
</dbReference>
<keyword evidence="9" id="KW-1185">Reference proteome</keyword>
<dbReference type="Pfam" id="PF07970">
    <property type="entry name" value="COPIIcoated_ERV"/>
    <property type="match status" value="1"/>
</dbReference>
<keyword evidence="3" id="KW-0732">Signal</keyword>
<evidence type="ECO:0000259" key="7">
    <source>
        <dbReference type="PROSITE" id="PS51352"/>
    </source>
</evidence>
<dbReference type="PROSITE" id="PS00194">
    <property type="entry name" value="THIOREDOXIN_1"/>
    <property type="match status" value="1"/>
</dbReference>